<dbReference type="Gene3D" id="6.10.140.670">
    <property type="match status" value="1"/>
</dbReference>
<feature type="domain" description="SCA7" evidence="2">
    <location>
        <begin position="291"/>
        <end position="358"/>
    </location>
</feature>
<evidence type="ECO:0000259" key="2">
    <source>
        <dbReference type="PROSITE" id="PS51505"/>
    </source>
</evidence>
<feature type="region of interest" description="Disordered" evidence="1">
    <location>
        <begin position="182"/>
        <end position="228"/>
    </location>
</feature>
<dbReference type="GeneID" id="106809154"/>
<protein>
    <submittedName>
        <fullName evidence="4">Ataxin-7-like protein 1</fullName>
    </submittedName>
</protein>
<sequence>MAKPRDSPAMFSGQAWTAWVERIESPGDFDASNPRDKKDTTQADAMKLRTVDMSLFGFCPVQDEFYLVVCEFCGQVIKPQAFKTHIELRHGGCAFSSLHISASSVDPAHADRANPTPSLHPQNSGAISTSPPKSKPRCSPTQSKMATLQNSSSRLKTNSKAGSAMPVVKVERMPELSALTATATTPGGAPLSDAAPHSPVPSPSPAEPPLPKPPPPPSPPGTPPLMSVEVVAPPLSAEMTFVSACLAEEQGAPRYSMGPPPDPLPISMPVAKPPGERRKSKKRASGERKIVPLKDREFDPEKHCGVCTAETGQRCTRSLTCKTHAVSMRRAVPGRSKDFDKLLDEHRAARDASLGIVRKKHCAEDRLPSPTTQDVAPPHGTVTSAAKPDSFPFPVVDQSNTGFPKSKPRLTQPLHVVKERPPGGVGATLNATNSSVDVKAKPPDGASVAFNLPGTITIPLSAMSGALTSVQSSGSGGMTTATINLTPSSLGGAAMSLGASRLPGGTVNLTMTLVSNKNSELAALQGKALSAAAAAAARPGDAATAGALLLAENGQPLSGGGGVRTCANVKKIAKPPLQQQQGKPRSPGAAHARALAMPALAATGLIFDTAMNAAAGGHAPTGTVHHVTSVPMVARTPQSQQNMAVNTNLPNGFAPPTLAGGNIILKGALANSFTRSTSSPSPTVNLDHLNSGLNAQNIQTVTFSKPPTCNPQPQFINLSTLATPAGLQHN</sequence>
<dbReference type="RefSeq" id="XP_014667622.1">
    <property type="nucleotide sequence ID" value="XM_014812136.1"/>
</dbReference>
<evidence type="ECO:0000313" key="3">
    <source>
        <dbReference type="Proteomes" id="UP000695022"/>
    </source>
</evidence>
<feature type="compositionally biased region" description="Polar residues" evidence="1">
    <location>
        <begin position="115"/>
        <end position="132"/>
    </location>
</feature>
<evidence type="ECO:0000256" key="1">
    <source>
        <dbReference type="SAM" id="MobiDB-lite"/>
    </source>
</evidence>
<feature type="compositionally biased region" description="Polar residues" evidence="1">
    <location>
        <begin position="139"/>
        <end position="161"/>
    </location>
</feature>
<evidence type="ECO:0000313" key="4">
    <source>
        <dbReference type="RefSeq" id="XP_014667622.1"/>
    </source>
</evidence>
<reference evidence="4" key="1">
    <citation type="submission" date="2025-08" db="UniProtKB">
        <authorList>
            <consortium name="RefSeq"/>
        </authorList>
    </citation>
    <scope>IDENTIFICATION</scope>
</reference>
<keyword evidence="3" id="KW-1185">Reference proteome</keyword>
<dbReference type="InterPro" id="IPR052237">
    <property type="entry name" value="Ataxin-7-like_regulator"/>
</dbReference>
<feature type="region of interest" description="Disordered" evidence="1">
    <location>
        <begin position="106"/>
        <end position="167"/>
    </location>
</feature>
<dbReference type="Pfam" id="PF08313">
    <property type="entry name" value="SCA7"/>
    <property type="match status" value="1"/>
</dbReference>
<accession>A0ABM1E601</accession>
<feature type="region of interest" description="Disordered" evidence="1">
    <location>
        <begin position="252"/>
        <end position="287"/>
    </location>
</feature>
<proteinExistence type="predicted"/>
<organism evidence="3 4">
    <name type="scientific">Priapulus caudatus</name>
    <name type="common">Priapulid worm</name>
    <dbReference type="NCBI Taxonomy" id="37621"/>
    <lineage>
        <taxon>Eukaryota</taxon>
        <taxon>Metazoa</taxon>
        <taxon>Ecdysozoa</taxon>
        <taxon>Scalidophora</taxon>
        <taxon>Priapulida</taxon>
        <taxon>Priapulimorpha</taxon>
        <taxon>Priapulimorphida</taxon>
        <taxon>Priapulidae</taxon>
        <taxon>Priapulus</taxon>
    </lineage>
</organism>
<dbReference type="InterPro" id="IPR013243">
    <property type="entry name" value="SCA7_dom"/>
</dbReference>
<dbReference type="PANTHER" id="PTHR15117">
    <property type="entry name" value="ATAXIN 7 RELATED"/>
    <property type="match status" value="1"/>
</dbReference>
<feature type="compositionally biased region" description="Pro residues" evidence="1">
    <location>
        <begin position="198"/>
        <end position="223"/>
    </location>
</feature>
<dbReference type="PANTHER" id="PTHR15117:SF24">
    <property type="entry name" value="SCA7 DOMAIN-CONTAINING PROTEIN"/>
    <property type="match status" value="1"/>
</dbReference>
<name>A0ABM1E601_PRICU</name>
<dbReference type="PROSITE" id="PS51505">
    <property type="entry name" value="SCA7"/>
    <property type="match status" value="1"/>
</dbReference>
<dbReference type="Proteomes" id="UP000695022">
    <property type="component" value="Unplaced"/>
</dbReference>
<gene>
    <name evidence="4" type="primary">LOC106809154</name>
</gene>
<feature type="compositionally biased region" description="Low complexity" evidence="1">
    <location>
        <begin position="182"/>
        <end position="191"/>
    </location>
</feature>